<protein>
    <submittedName>
        <fullName evidence="1">Uncharacterized protein</fullName>
    </submittedName>
</protein>
<sequence length="120" mass="13782">MLEVMHKDDLEMGFGDLGVRVLERTEKLRLMRRWAALQKYLEEERIFLRIRRLHLNNPCDSCVEATVFGGSIAVDWMGDAGEDEDDEIEKKEDEGEVLAGCYIIYVEIVDFTRLGIGVVS</sequence>
<comment type="caution">
    <text evidence="1">The sequence shown here is derived from an EMBL/GenBank/DDBJ whole genome shotgun (WGS) entry which is preliminary data.</text>
</comment>
<keyword evidence="2" id="KW-1185">Reference proteome</keyword>
<dbReference type="Proteomes" id="UP001055811">
    <property type="component" value="Linkage Group LG04"/>
</dbReference>
<dbReference type="EMBL" id="CM042012">
    <property type="protein sequence ID" value="KAI3750302.1"/>
    <property type="molecule type" value="Genomic_DNA"/>
</dbReference>
<gene>
    <name evidence="1" type="ORF">L2E82_20936</name>
</gene>
<organism evidence="1 2">
    <name type="scientific">Cichorium intybus</name>
    <name type="common">Chicory</name>
    <dbReference type="NCBI Taxonomy" id="13427"/>
    <lineage>
        <taxon>Eukaryota</taxon>
        <taxon>Viridiplantae</taxon>
        <taxon>Streptophyta</taxon>
        <taxon>Embryophyta</taxon>
        <taxon>Tracheophyta</taxon>
        <taxon>Spermatophyta</taxon>
        <taxon>Magnoliopsida</taxon>
        <taxon>eudicotyledons</taxon>
        <taxon>Gunneridae</taxon>
        <taxon>Pentapetalae</taxon>
        <taxon>asterids</taxon>
        <taxon>campanulids</taxon>
        <taxon>Asterales</taxon>
        <taxon>Asteraceae</taxon>
        <taxon>Cichorioideae</taxon>
        <taxon>Cichorieae</taxon>
        <taxon>Cichoriinae</taxon>
        <taxon>Cichorium</taxon>
    </lineage>
</organism>
<reference evidence="2" key="1">
    <citation type="journal article" date="2022" name="Mol. Ecol. Resour.">
        <title>The genomes of chicory, endive, great burdock and yacon provide insights into Asteraceae palaeo-polyploidization history and plant inulin production.</title>
        <authorList>
            <person name="Fan W."/>
            <person name="Wang S."/>
            <person name="Wang H."/>
            <person name="Wang A."/>
            <person name="Jiang F."/>
            <person name="Liu H."/>
            <person name="Zhao H."/>
            <person name="Xu D."/>
            <person name="Zhang Y."/>
        </authorList>
    </citation>
    <scope>NUCLEOTIDE SEQUENCE [LARGE SCALE GENOMIC DNA]</scope>
    <source>
        <strain evidence="2">cv. Punajuju</strain>
    </source>
</reference>
<evidence type="ECO:0000313" key="2">
    <source>
        <dbReference type="Proteomes" id="UP001055811"/>
    </source>
</evidence>
<reference evidence="1 2" key="2">
    <citation type="journal article" date="2022" name="Mol. Ecol. Resour.">
        <title>The genomes of chicory, endive, great burdock and yacon provide insights into Asteraceae paleo-polyploidization history and plant inulin production.</title>
        <authorList>
            <person name="Fan W."/>
            <person name="Wang S."/>
            <person name="Wang H."/>
            <person name="Wang A."/>
            <person name="Jiang F."/>
            <person name="Liu H."/>
            <person name="Zhao H."/>
            <person name="Xu D."/>
            <person name="Zhang Y."/>
        </authorList>
    </citation>
    <scope>NUCLEOTIDE SEQUENCE [LARGE SCALE GENOMIC DNA]</scope>
    <source>
        <strain evidence="2">cv. Punajuju</strain>
        <tissue evidence="1">Leaves</tissue>
    </source>
</reference>
<accession>A0ACB9DUT5</accession>
<proteinExistence type="predicted"/>
<evidence type="ECO:0000313" key="1">
    <source>
        <dbReference type="EMBL" id="KAI3750302.1"/>
    </source>
</evidence>
<name>A0ACB9DUT5_CICIN</name>